<dbReference type="PANTHER" id="PTHR34075">
    <property type="entry name" value="BLR3430 PROTEIN"/>
    <property type="match status" value="1"/>
</dbReference>
<dbReference type="RefSeq" id="WP_092858968.1">
    <property type="nucleotide sequence ID" value="NZ_FOQH01000003.1"/>
</dbReference>
<protein>
    <recommendedName>
        <fullName evidence="1">ChsH2 C-terminal OB-fold domain-containing protein</fullName>
    </recommendedName>
</protein>
<dbReference type="InterPro" id="IPR012340">
    <property type="entry name" value="NA-bd_OB-fold"/>
</dbReference>
<dbReference type="STRING" id="1114924.SAMN05216258_103168"/>
<name>A0A1I3E466_9RHOB</name>
<dbReference type="EMBL" id="FOQH01000003">
    <property type="protein sequence ID" value="SFH93593.1"/>
    <property type="molecule type" value="Genomic_DNA"/>
</dbReference>
<feature type="domain" description="ChsH2 C-terminal OB-fold" evidence="1">
    <location>
        <begin position="49"/>
        <end position="108"/>
    </location>
</feature>
<dbReference type="Pfam" id="PF01796">
    <property type="entry name" value="OB_ChsH2_C"/>
    <property type="match status" value="1"/>
</dbReference>
<reference evidence="2 3" key="1">
    <citation type="submission" date="2016-10" db="EMBL/GenBank/DDBJ databases">
        <authorList>
            <person name="de Groot N.N."/>
        </authorList>
    </citation>
    <scope>NUCLEOTIDE SEQUENCE [LARGE SCALE GENOMIC DNA]</scope>
    <source>
        <strain evidence="2 3">CGMCC 1.11030</strain>
    </source>
</reference>
<proteinExistence type="predicted"/>
<accession>A0A1I3E466</accession>
<dbReference type="InterPro" id="IPR052513">
    <property type="entry name" value="Thioester_dehydratase-like"/>
</dbReference>
<dbReference type="OrthoDB" id="3182121at2"/>
<evidence type="ECO:0000259" key="1">
    <source>
        <dbReference type="Pfam" id="PF01796"/>
    </source>
</evidence>
<dbReference type="Proteomes" id="UP000199377">
    <property type="component" value="Unassembled WGS sequence"/>
</dbReference>
<sequence>MSQEIRPEADFQAHLAEGRFMILRARGSGRCFWPPRVAEPRTGDTDLEWVEASGEGVVYSTTVMRPRPPAAPYNVALIDLAEGARMMSRVEGPAPEEVSIGMKVRARIAAGEDGPLVVFDPA</sequence>
<gene>
    <name evidence="2" type="ORF">SAMN05216258_103168</name>
</gene>
<dbReference type="SUPFAM" id="SSF50249">
    <property type="entry name" value="Nucleic acid-binding proteins"/>
    <property type="match status" value="1"/>
</dbReference>
<keyword evidence="3" id="KW-1185">Reference proteome</keyword>
<dbReference type="Gene3D" id="6.10.30.10">
    <property type="match status" value="1"/>
</dbReference>
<evidence type="ECO:0000313" key="2">
    <source>
        <dbReference type="EMBL" id="SFH93593.1"/>
    </source>
</evidence>
<evidence type="ECO:0000313" key="3">
    <source>
        <dbReference type="Proteomes" id="UP000199377"/>
    </source>
</evidence>
<dbReference type="PANTHER" id="PTHR34075:SF5">
    <property type="entry name" value="BLR3430 PROTEIN"/>
    <property type="match status" value="1"/>
</dbReference>
<dbReference type="InterPro" id="IPR002878">
    <property type="entry name" value="ChsH2_C"/>
</dbReference>
<dbReference type="AlphaFoldDB" id="A0A1I3E466"/>
<organism evidence="2 3">
    <name type="scientific">Albimonas pacifica</name>
    <dbReference type="NCBI Taxonomy" id="1114924"/>
    <lineage>
        <taxon>Bacteria</taxon>
        <taxon>Pseudomonadati</taxon>
        <taxon>Pseudomonadota</taxon>
        <taxon>Alphaproteobacteria</taxon>
        <taxon>Rhodobacterales</taxon>
        <taxon>Paracoccaceae</taxon>
        <taxon>Albimonas</taxon>
    </lineage>
</organism>